<organism evidence="5 6">
    <name type="scientific">Dreissena polymorpha</name>
    <name type="common">Zebra mussel</name>
    <name type="synonym">Mytilus polymorpha</name>
    <dbReference type="NCBI Taxonomy" id="45954"/>
    <lineage>
        <taxon>Eukaryota</taxon>
        <taxon>Metazoa</taxon>
        <taxon>Spiralia</taxon>
        <taxon>Lophotrochozoa</taxon>
        <taxon>Mollusca</taxon>
        <taxon>Bivalvia</taxon>
        <taxon>Autobranchia</taxon>
        <taxon>Heteroconchia</taxon>
        <taxon>Euheterodonta</taxon>
        <taxon>Imparidentia</taxon>
        <taxon>Neoheterodontei</taxon>
        <taxon>Myida</taxon>
        <taxon>Dreissenoidea</taxon>
        <taxon>Dreissenidae</taxon>
        <taxon>Dreissena</taxon>
    </lineage>
</organism>
<dbReference type="GO" id="GO:0007265">
    <property type="term" value="P:Ras protein signal transduction"/>
    <property type="evidence" value="ECO:0007669"/>
    <property type="project" value="TreeGrafter"/>
</dbReference>
<gene>
    <name evidence="5" type="ORF">DPMN_001778</name>
</gene>
<dbReference type="PANTHER" id="PTHR23113">
    <property type="entry name" value="GUANINE NUCLEOTIDE EXCHANGE FACTOR"/>
    <property type="match status" value="1"/>
</dbReference>
<sequence length="135" mass="15774">MAYHLTMYDWELFTCVQEYELIYQANLDTFLQHFNQIQFWVVTEMVLCTNLSKRVSLLRKFIKLAAHCKEFQNLNSFFAIGMGLSNIAVSHLSQTWEFQYNPPKALTRYGSEHKSAGRTEGRTTQKQYPSAYGRG</sequence>
<dbReference type="Gene3D" id="1.10.840.10">
    <property type="entry name" value="Ras guanine-nucleotide exchange factors catalytic domain"/>
    <property type="match status" value="1"/>
</dbReference>
<dbReference type="InterPro" id="IPR036964">
    <property type="entry name" value="RASGEF_cat_dom_sf"/>
</dbReference>
<proteinExistence type="predicted"/>
<dbReference type="InterPro" id="IPR008937">
    <property type="entry name" value="Ras-like_GEF"/>
</dbReference>
<reference evidence="5" key="1">
    <citation type="journal article" date="2019" name="bioRxiv">
        <title>The Genome of the Zebra Mussel, Dreissena polymorpha: A Resource for Invasive Species Research.</title>
        <authorList>
            <person name="McCartney M.A."/>
            <person name="Auch B."/>
            <person name="Kono T."/>
            <person name="Mallez S."/>
            <person name="Zhang Y."/>
            <person name="Obille A."/>
            <person name="Becker A."/>
            <person name="Abrahante J.E."/>
            <person name="Garbe J."/>
            <person name="Badalamenti J.P."/>
            <person name="Herman A."/>
            <person name="Mangelson H."/>
            <person name="Liachko I."/>
            <person name="Sullivan S."/>
            <person name="Sone E.D."/>
            <person name="Koren S."/>
            <person name="Silverstein K.A.T."/>
            <person name="Beckman K.B."/>
            <person name="Gohl D.M."/>
        </authorList>
    </citation>
    <scope>NUCLEOTIDE SEQUENCE</scope>
    <source>
        <strain evidence="5">Duluth1</strain>
        <tissue evidence="5">Whole animal</tissue>
    </source>
</reference>
<dbReference type="GO" id="GO:0005886">
    <property type="term" value="C:plasma membrane"/>
    <property type="evidence" value="ECO:0007669"/>
    <property type="project" value="TreeGrafter"/>
</dbReference>
<keyword evidence="1 2" id="KW-0344">Guanine-nucleotide releasing factor</keyword>
<feature type="region of interest" description="Disordered" evidence="3">
    <location>
        <begin position="109"/>
        <end position="135"/>
    </location>
</feature>
<feature type="compositionally biased region" description="Basic and acidic residues" evidence="3">
    <location>
        <begin position="110"/>
        <end position="123"/>
    </location>
</feature>
<name>A0A9D4MK00_DREPO</name>
<evidence type="ECO:0000259" key="4">
    <source>
        <dbReference type="PROSITE" id="PS50009"/>
    </source>
</evidence>
<evidence type="ECO:0000313" key="6">
    <source>
        <dbReference type="Proteomes" id="UP000828390"/>
    </source>
</evidence>
<dbReference type="AlphaFoldDB" id="A0A9D4MK00"/>
<reference evidence="5" key="2">
    <citation type="submission" date="2020-11" db="EMBL/GenBank/DDBJ databases">
        <authorList>
            <person name="McCartney M.A."/>
            <person name="Auch B."/>
            <person name="Kono T."/>
            <person name="Mallez S."/>
            <person name="Becker A."/>
            <person name="Gohl D.M."/>
            <person name="Silverstein K.A.T."/>
            <person name="Koren S."/>
            <person name="Bechman K.B."/>
            <person name="Herman A."/>
            <person name="Abrahante J.E."/>
            <person name="Garbe J."/>
        </authorList>
    </citation>
    <scope>NUCLEOTIDE SEQUENCE</scope>
    <source>
        <strain evidence="5">Duluth1</strain>
        <tissue evidence="5">Whole animal</tissue>
    </source>
</reference>
<dbReference type="SMART" id="SM00147">
    <property type="entry name" value="RasGEF"/>
    <property type="match status" value="1"/>
</dbReference>
<feature type="domain" description="Ras-GEF" evidence="4">
    <location>
        <begin position="1"/>
        <end position="135"/>
    </location>
</feature>
<dbReference type="PANTHER" id="PTHR23113:SF327">
    <property type="entry name" value="EXCHANGE PROTEIN DIRECTLY ACTIVATED BY CAMP, ISOFORM E"/>
    <property type="match status" value="1"/>
</dbReference>
<dbReference type="InterPro" id="IPR001895">
    <property type="entry name" value="RASGEF_cat_dom"/>
</dbReference>
<accession>A0A9D4MK00</accession>
<evidence type="ECO:0000256" key="3">
    <source>
        <dbReference type="SAM" id="MobiDB-lite"/>
    </source>
</evidence>
<dbReference type="PROSITE" id="PS50009">
    <property type="entry name" value="RASGEF_CAT"/>
    <property type="match status" value="1"/>
</dbReference>
<keyword evidence="6" id="KW-1185">Reference proteome</keyword>
<comment type="caution">
    <text evidence="5">The sequence shown here is derived from an EMBL/GenBank/DDBJ whole genome shotgun (WGS) entry which is preliminary data.</text>
</comment>
<evidence type="ECO:0000256" key="2">
    <source>
        <dbReference type="PROSITE-ProRule" id="PRU00168"/>
    </source>
</evidence>
<dbReference type="SUPFAM" id="SSF48366">
    <property type="entry name" value="Ras GEF"/>
    <property type="match status" value="1"/>
</dbReference>
<evidence type="ECO:0000256" key="1">
    <source>
        <dbReference type="ARBA" id="ARBA00022658"/>
    </source>
</evidence>
<evidence type="ECO:0000313" key="5">
    <source>
        <dbReference type="EMBL" id="KAH3877898.1"/>
    </source>
</evidence>
<dbReference type="Pfam" id="PF00617">
    <property type="entry name" value="RasGEF"/>
    <property type="match status" value="1"/>
</dbReference>
<dbReference type="InterPro" id="IPR023578">
    <property type="entry name" value="Ras_GEF_dom_sf"/>
</dbReference>
<dbReference type="Proteomes" id="UP000828390">
    <property type="component" value="Unassembled WGS sequence"/>
</dbReference>
<dbReference type="EMBL" id="JAIWYP010000001">
    <property type="protein sequence ID" value="KAH3877898.1"/>
    <property type="molecule type" value="Genomic_DNA"/>
</dbReference>
<protein>
    <recommendedName>
        <fullName evidence="4">Ras-GEF domain-containing protein</fullName>
    </recommendedName>
</protein>
<dbReference type="GO" id="GO:0005085">
    <property type="term" value="F:guanyl-nucleotide exchange factor activity"/>
    <property type="evidence" value="ECO:0007669"/>
    <property type="project" value="UniProtKB-KW"/>
</dbReference>